<comment type="caution">
    <text evidence="1">The sequence shown here is derived from an EMBL/GenBank/DDBJ whole genome shotgun (WGS) entry which is preliminary data.</text>
</comment>
<accession>A0A848NSV2</accession>
<evidence type="ECO:0000313" key="2">
    <source>
        <dbReference type="Proteomes" id="UP000542405"/>
    </source>
</evidence>
<dbReference type="EMBL" id="JABBZE010001367">
    <property type="protein sequence ID" value="NMU94144.1"/>
    <property type="molecule type" value="Genomic_DNA"/>
</dbReference>
<dbReference type="Proteomes" id="UP000542405">
    <property type="component" value="Unassembled WGS sequence"/>
</dbReference>
<name>A0A848NSV2_9BURK</name>
<reference evidence="1 2" key="1">
    <citation type="submission" date="2020-04" db="EMBL/GenBank/DDBJ databases">
        <title>Achromobacter ruhlandii genome sequencing and assembly.</title>
        <authorList>
            <person name="Martins R.C.R."/>
            <person name="Perdigao-Neto L.V."/>
            <person name="Levin A.S.S."/>
            <person name="Costa S.F."/>
        </authorList>
    </citation>
    <scope>NUCLEOTIDE SEQUENCE [LARGE SCALE GENOMIC DNA]</scope>
    <source>
        <strain evidence="1 2">9035ralo</strain>
    </source>
</reference>
<evidence type="ECO:0000313" key="1">
    <source>
        <dbReference type="EMBL" id="NMU94144.1"/>
    </source>
</evidence>
<gene>
    <name evidence="1" type="ORF">HGQ98_34560</name>
</gene>
<protein>
    <submittedName>
        <fullName evidence="1">YgcG family protein</fullName>
    </submittedName>
</protein>
<dbReference type="AlphaFoldDB" id="A0A848NSV2"/>
<organism evidence="1 2">
    <name type="scientific">Achromobacter ruhlandii</name>
    <dbReference type="NCBI Taxonomy" id="72557"/>
    <lineage>
        <taxon>Bacteria</taxon>
        <taxon>Pseudomonadati</taxon>
        <taxon>Pseudomonadota</taxon>
        <taxon>Betaproteobacteria</taxon>
        <taxon>Burkholderiales</taxon>
        <taxon>Alcaligenaceae</taxon>
        <taxon>Achromobacter</taxon>
    </lineage>
</organism>
<proteinExistence type="predicted"/>
<sequence length="33" mass="2904">GGGGVGRQGWGGGRWCGECGAVGWVGVGGGGGG</sequence>
<feature type="non-terminal residue" evidence="1">
    <location>
        <position position="1"/>
    </location>
</feature>